<evidence type="ECO:0000256" key="1">
    <source>
        <dbReference type="SAM" id="MobiDB-lite"/>
    </source>
</evidence>
<feature type="compositionally biased region" description="Basic and acidic residues" evidence="1">
    <location>
        <begin position="151"/>
        <end position="160"/>
    </location>
</feature>
<comment type="caution">
    <text evidence="2">The sequence shown here is derived from an EMBL/GenBank/DDBJ whole genome shotgun (WGS) entry which is preliminary data.</text>
</comment>
<dbReference type="AlphaFoldDB" id="A0A9Q0IZ88"/>
<dbReference type="OrthoDB" id="1906282at2759"/>
<feature type="compositionally biased region" description="Acidic residues" evidence="1">
    <location>
        <begin position="99"/>
        <end position="116"/>
    </location>
</feature>
<dbReference type="EMBL" id="JAKUCV010007826">
    <property type="protein sequence ID" value="KAJ4821880.1"/>
    <property type="molecule type" value="Genomic_DNA"/>
</dbReference>
<dbReference type="InterPro" id="IPR029338">
    <property type="entry name" value="TSSC4"/>
</dbReference>
<feature type="compositionally biased region" description="Acidic residues" evidence="1">
    <location>
        <begin position="411"/>
        <end position="424"/>
    </location>
</feature>
<keyword evidence="3" id="KW-1185">Reference proteome</keyword>
<evidence type="ECO:0000313" key="2">
    <source>
        <dbReference type="EMBL" id="KAJ4821880.1"/>
    </source>
</evidence>
<organism evidence="2 3">
    <name type="scientific">Turnera subulata</name>
    <dbReference type="NCBI Taxonomy" id="218843"/>
    <lineage>
        <taxon>Eukaryota</taxon>
        <taxon>Viridiplantae</taxon>
        <taxon>Streptophyta</taxon>
        <taxon>Embryophyta</taxon>
        <taxon>Tracheophyta</taxon>
        <taxon>Spermatophyta</taxon>
        <taxon>Magnoliopsida</taxon>
        <taxon>eudicotyledons</taxon>
        <taxon>Gunneridae</taxon>
        <taxon>Pentapetalae</taxon>
        <taxon>rosids</taxon>
        <taxon>fabids</taxon>
        <taxon>Malpighiales</taxon>
        <taxon>Passifloraceae</taxon>
        <taxon>Turnera</taxon>
    </lineage>
</organism>
<feature type="compositionally biased region" description="Basic and acidic residues" evidence="1">
    <location>
        <begin position="192"/>
        <end position="207"/>
    </location>
</feature>
<sequence length="449" mass="50142">MAQAMDDSFRVRVEKIFGSLTAAPPSSDNQKATSSLQSTLWSLSGDKVERREWRRDDSDPDAAAASRERDEMPCAASFDEMSRDRRRDKKRTNWSKAELEDDLDDLDDEEREEDDDDGRRVGDDCSDEWEIRSSIGLDRTLDNEEEEDEFDKVASGRENAGERLYMKSVNDQGSFLHFHNVIRPNSLSGGAKDPRANHLAAETRLREDEAEAQKLNSDHDRDMEGVKERSEKPPVAGDGQELRSILKRKSGDSDSKSPKRVRFDPACKIVSKEEDVSGGSSAGDVGGEEGEIMSGWDASSRVPDYLRNPSKYTRYSFESSPEVDERANTQAYMEFLKLVQCSKPTKLETGQEDASSGLKTVTFIPKKKPIEAKAATDTSDAEQDVVEDSKQFLHHTGLPVSIAVGEFQDFELDSMEEEGTEASAEDSIAGLPKPGRRYRTKSISDDLDP</sequence>
<accession>A0A9Q0IZ88</accession>
<protein>
    <recommendedName>
        <fullName evidence="4">Protein TSSC4</fullName>
    </recommendedName>
</protein>
<feature type="compositionally biased region" description="Basic and acidic residues" evidence="1">
    <location>
        <begin position="216"/>
        <end position="232"/>
    </location>
</feature>
<name>A0A9Q0IZ88_9ROSI</name>
<dbReference type="PANTHER" id="PTHR13445">
    <property type="entry name" value="TUMOR SUPPRESSING SUBTRANSFERABLE CANDIDATE 4 TSSC4"/>
    <property type="match status" value="1"/>
</dbReference>
<proteinExistence type="predicted"/>
<evidence type="ECO:0000313" key="3">
    <source>
        <dbReference type="Proteomes" id="UP001141552"/>
    </source>
</evidence>
<reference evidence="2" key="1">
    <citation type="submission" date="2022-02" db="EMBL/GenBank/DDBJ databases">
        <authorList>
            <person name="Henning P.M."/>
            <person name="McCubbin A.G."/>
            <person name="Shore J.S."/>
        </authorList>
    </citation>
    <scope>NUCLEOTIDE SEQUENCE</scope>
    <source>
        <strain evidence="2">F60SS</strain>
        <tissue evidence="2">Leaves</tissue>
    </source>
</reference>
<gene>
    <name evidence="2" type="ORF">Tsubulata_018612</name>
</gene>
<feature type="compositionally biased region" description="Low complexity" evidence="1">
    <location>
        <begin position="33"/>
        <end position="44"/>
    </location>
</feature>
<dbReference type="PANTHER" id="PTHR13445:SF5">
    <property type="entry name" value="PROTEIN TSSC4"/>
    <property type="match status" value="1"/>
</dbReference>
<dbReference type="Pfam" id="PF15264">
    <property type="entry name" value="TSSC4"/>
    <property type="match status" value="1"/>
</dbReference>
<feature type="region of interest" description="Disordered" evidence="1">
    <location>
        <begin position="20"/>
        <end position="160"/>
    </location>
</feature>
<dbReference type="Proteomes" id="UP001141552">
    <property type="component" value="Unassembled WGS sequence"/>
</dbReference>
<evidence type="ECO:0008006" key="4">
    <source>
        <dbReference type="Google" id="ProtNLM"/>
    </source>
</evidence>
<feature type="region of interest" description="Disordered" evidence="1">
    <location>
        <begin position="184"/>
        <end position="303"/>
    </location>
</feature>
<feature type="compositionally biased region" description="Basic and acidic residues" evidence="1">
    <location>
        <begin position="46"/>
        <end position="57"/>
    </location>
</feature>
<feature type="region of interest" description="Disordered" evidence="1">
    <location>
        <begin position="411"/>
        <end position="449"/>
    </location>
</feature>
<reference evidence="2" key="2">
    <citation type="journal article" date="2023" name="Plants (Basel)">
        <title>Annotation of the Turnera subulata (Passifloraceae) Draft Genome Reveals the S-Locus Evolved after the Divergence of Turneroideae from Passifloroideae in a Stepwise Manner.</title>
        <authorList>
            <person name="Henning P.M."/>
            <person name="Roalson E.H."/>
            <person name="Mir W."/>
            <person name="McCubbin A.G."/>
            <person name="Shore J.S."/>
        </authorList>
    </citation>
    <scope>NUCLEOTIDE SEQUENCE</scope>
    <source>
        <strain evidence="2">F60SS</strain>
    </source>
</reference>
<feature type="compositionally biased region" description="Basic and acidic residues" evidence="1">
    <location>
        <begin position="249"/>
        <end position="275"/>
    </location>
</feature>